<proteinExistence type="predicted"/>
<organism evidence="1 2">
    <name type="scientific">Amycolatopsis deserti</name>
    <dbReference type="NCBI Taxonomy" id="185696"/>
    <lineage>
        <taxon>Bacteria</taxon>
        <taxon>Bacillati</taxon>
        <taxon>Actinomycetota</taxon>
        <taxon>Actinomycetes</taxon>
        <taxon>Pseudonocardiales</taxon>
        <taxon>Pseudonocardiaceae</taxon>
        <taxon>Amycolatopsis</taxon>
    </lineage>
</organism>
<reference evidence="2" key="1">
    <citation type="journal article" date="2019" name="Int. J. Syst. Evol. Microbiol.">
        <title>The Global Catalogue of Microorganisms (GCM) 10K type strain sequencing project: providing services to taxonomists for standard genome sequencing and annotation.</title>
        <authorList>
            <consortium name="The Broad Institute Genomics Platform"/>
            <consortium name="The Broad Institute Genome Sequencing Center for Infectious Disease"/>
            <person name="Wu L."/>
            <person name="Ma J."/>
        </authorList>
    </citation>
    <scope>NUCLEOTIDE SEQUENCE [LARGE SCALE GENOMIC DNA]</scope>
    <source>
        <strain evidence="2">CGMCC 4.7677</strain>
    </source>
</reference>
<protein>
    <submittedName>
        <fullName evidence="1">Uncharacterized protein</fullName>
    </submittedName>
</protein>
<sequence>MAVPATGRLREKSVPTRDFLADCVHALTEGRTSRELTTFLTAGAAARNRPDELAATVPAPARRLAERHTEQARWWNRYFTADGARVGPRRAAAYYVVFHWNRARLAFGRQVLLAESPAAGDD</sequence>
<gene>
    <name evidence="1" type="ORF">GCM10017786_58030</name>
</gene>
<evidence type="ECO:0000313" key="2">
    <source>
        <dbReference type="Proteomes" id="UP000605897"/>
    </source>
</evidence>
<dbReference type="EMBL" id="BNAU01000007">
    <property type="protein sequence ID" value="GHF16531.1"/>
    <property type="molecule type" value="Genomic_DNA"/>
</dbReference>
<dbReference type="Proteomes" id="UP000605897">
    <property type="component" value="Unassembled WGS sequence"/>
</dbReference>
<keyword evidence="2" id="KW-1185">Reference proteome</keyword>
<dbReference type="RefSeq" id="WP_191247783.1">
    <property type="nucleotide sequence ID" value="NZ_BNAU01000007.1"/>
</dbReference>
<evidence type="ECO:0000313" key="1">
    <source>
        <dbReference type="EMBL" id="GHF16531.1"/>
    </source>
</evidence>
<name>A0ABQ3JG92_9PSEU</name>
<comment type="caution">
    <text evidence="1">The sequence shown here is derived from an EMBL/GenBank/DDBJ whole genome shotgun (WGS) entry which is preliminary data.</text>
</comment>
<accession>A0ABQ3JG92</accession>